<dbReference type="InterPro" id="IPR053521">
    <property type="entry name" value="McjB-like"/>
</dbReference>
<gene>
    <name evidence="1" type="ORF">AHOG_07215</name>
</gene>
<reference evidence="1 2" key="1">
    <citation type="submission" date="2017-07" db="EMBL/GenBank/DDBJ databases">
        <title>Complete genome sequence of Actinoalloteichus hoggarensis DSM 45943, type strain of Actinoalloteichus hoggarensis.</title>
        <authorList>
            <person name="Ruckert C."/>
            <person name="Nouioui I."/>
            <person name="Willmese J."/>
            <person name="van Wezel G."/>
            <person name="Klenk H.-P."/>
            <person name="Kalinowski J."/>
            <person name="Zotchev S.B."/>
        </authorList>
    </citation>
    <scope>NUCLEOTIDE SEQUENCE [LARGE SCALE GENOMIC DNA]</scope>
    <source>
        <strain evidence="1 2">DSM 45943</strain>
    </source>
</reference>
<dbReference type="Proteomes" id="UP000204221">
    <property type="component" value="Chromosome"/>
</dbReference>
<evidence type="ECO:0000313" key="1">
    <source>
        <dbReference type="EMBL" id="ASO19091.1"/>
    </source>
</evidence>
<dbReference type="RefSeq" id="WP_093940660.1">
    <property type="nucleotide sequence ID" value="NZ_CP022521.1"/>
</dbReference>
<dbReference type="InterPro" id="IPR032708">
    <property type="entry name" value="McjB_C"/>
</dbReference>
<sequence>MTMPVMLEPSVPVPWHRRLLARIAVAAAAPLCSLSPRRLRAVLEVLRRGARPATAEQAVAARAAVVSVSVRCAGQGCLQRSIAVVLSTRLTGRWADWCTGVCVEPFRAHAWVEVDGEPIGERNDIKAYRTVLAVRLR</sequence>
<keyword evidence="2" id="KW-1185">Reference proteome</keyword>
<dbReference type="OrthoDB" id="583768at2"/>
<evidence type="ECO:0000313" key="2">
    <source>
        <dbReference type="Proteomes" id="UP000204221"/>
    </source>
</evidence>
<dbReference type="AlphaFoldDB" id="A0A221W0L5"/>
<proteinExistence type="predicted"/>
<name>A0A221W0L5_9PSEU</name>
<protein>
    <submittedName>
        <fullName evidence="1">Uncharacterized protein</fullName>
    </submittedName>
</protein>
<dbReference type="KEGG" id="ahg:AHOG_07215"/>
<dbReference type="NCBIfam" id="NF033537">
    <property type="entry name" value="lasso_biosyn_B2"/>
    <property type="match status" value="1"/>
</dbReference>
<organism evidence="1 2">
    <name type="scientific">Actinoalloteichus hoggarensis</name>
    <dbReference type="NCBI Taxonomy" id="1470176"/>
    <lineage>
        <taxon>Bacteria</taxon>
        <taxon>Bacillati</taxon>
        <taxon>Actinomycetota</taxon>
        <taxon>Actinomycetes</taxon>
        <taxon>Pseudonocardiales</taxon>
        <taxon>Pseudonocardiaceae</taxon>
        <taxon>Actinoalloteichus</taxon>
    </lineage>
</organism>
<dbReference type="EMBL" id="CP022521">
    <property type="protein sequence ID" value="ASO19091.1"/>
    <property type="molecule type" value="Genomic_DNA"/>
</dbReference>
<accession>A0A221W0L5</accession>
<dbReference type="Pfam" id="PF13471">
    <property type="entry name" value="Transglut_core3"/>
    <property type="match status" value="1"/>
</dbReference>